<keyword evidence="2" id="KW-0808">Transferase</keyword>
<comment type="caution">
    <text evidence="4">Lacks conserved residue(s) required for the propagation of feature annotation.</text>
</comment>
<feature type="domain" description="Response regulatory" evidence="7">
    <location>
        <begin position="4"/>
        <end position="116"/>
    </location>
</feature>
<evidence type="ECO:0000256" key="6">
    <source>
        <dbReference type="SAM" id="MobiDB-lite"/>
    </source>
</evidence>
<accession>A0ABX8LLL0</accession>
<reference evidence="9 10" key="1">
    <citation type="submission" date="2021-06" db="EMBL/GenBank/DDBJ databases">
        <title>Gemonas diversity in paddy soil.</title>
        <authorList>
            <person name="Liu G."/>
        </authorList>
    </citation>
    <scope>NUCLEOTIDE SEQUENCE [LARGE SCALE GENOMIC DNA]</scope>
    <source>
        <strain evidence="9 10">RG2</strain>
    </source>
</reference>
<dbReference type="Proteomes" id="UP000683559">
    <property type="component" value="Chromosome"/>
</dbReference>
<dbReference type="PANTHER" id="PTHR24422">
    <property type="entry name" value="CHEMOTAXIS PROTEIN METHYLTRANSFERASE"/>
    <property type="match status" value="1"/>
</dbReference>
<evidence type="ECO:0000256" key="5">
    <source>
        <dbReference type="PROSITE-ProRule" id="PRU00339"/>
    </source>
</evidence>
<name>A0ABX8LLL0_9BACT</name>
<evidence type="ECO:0000313" key="10">
    <source>
        <dbReference type="Proteomes" id="UP000683559"/>
    </source>
</evidence>
<dbReference type="InterPro" id="IPR019734">
    <property type="entry name" value="TPR_rpt"/>
</dbReference>
<dbReference type="Pfam" id="PF01739">
    <property type="entry name" value="CheR"/>
    <property type="match status" value="1"/>
</dbReference>
<feature type="region of interest" description="Disordered" evidence="6">
    <location>
        <begin position="440"/>
        <end position="469"/>
    </location>
</feature>
<protein>
    <submittedName>
        <fullName evidence="9">Tetratricopeptide repeat protein</fullName>
    </submittedName>
</protein>
<dbReference type="CDD" id="cd02440">
    <property type="entry name" value="AdoMet_MTases"/>
    <property type="match status" value="1"/>
</dbReference>
<dbReference type="InterPro" id="IPR001789">
    <property type="entry name" value="Sig_transdc_resp-reg_receiver"/>
</dbReference>
<dbReference type="PROSITE" id="PS50110">
    <property type="entry name" value="RESPONSE_REGULATORY"/>
    <property type="match status" value="1"/>
</dbReference>
<dbReference type="InterPro" id="IPR000780">
    <property type="entry name" value="CheR_MeTrfase"/>
</dbReference>
<sequence>MPLQILIISDNESFTTYLGELLRDAGHTIRCVAQEKEAFPAIRRQKPDLIILALDAAKIPPLAIEHRVQTPSGPRSVPVIVISECLRLEAELLQVFDFIGKPLDVKRLMDDITAVTLRKDVPPQEQELEPRVAAAFSRHILSRSGLHFDQRNRAALTRGLLKRMAALRLTDFKEYLQYLKEHGEDRHELQKLLQFLTVGETYFYRYPAHFEVLKEHCTARFAGAGPIRIWSAGCSTGEEPYSIAMTLMEALPDWRERDIRIIATDINNRSLKRAREGVYSPWSMRITTPEQSARYFRRVGESFLIRDEVKQLVQFSHLNLSVPCREPVCDELRDLDAIFCRNVLIYFTPETAAGMLERFAGALKPSGLLFLGHSETLLQRGLDLELKRKEKSFYYVRSACVAPAAVIAPLPPEERRGDDPCGLTAEQLRLAAAWLSEQTPWQGETETETEPQPRQPQPAAPCPAEPRDAAPDDAQLLQAARELFDREEFDPAQELLELVLERTPDLPDALVLKGFILAGKGALDQALETSERVLALNDLLPEAYFLKGVLLDAADRLDEAAREYRKALLLDHDFIMPRYHMGRLHLRQGRIADGAREIRNSIKILSRSREEETVPFSGGLTRAVCMLQLQNTLARVA</sequence>
<keyword evidence="1" id="KW-0489">Methyltransferase</keyword>
<evidence type="ECO:0000256" key="3">
    <source>
        <dbReference type="ARBA" id="ARBA00022691"/>
    </source>
</evidence>
<dbReference type="SMART" id="SM00448">
    <property type="entry name" value="REC"/>
    <property type="match status" value="1"/>
</dbReference>
<gene>
    <name evidence="9" type="ORF">KP001_04365</name>
</gene>
<evidence type="ECO:0000256" key="2">
    <source>
        <dbReference type="ARBA" id="ARBA00022679"/>
    </source>
</evidence>
<keyword evidence="3" id="KW-0949">S-adenosyl-L-methionine</keyword>
<feature type="domain" description="CheR-type methyltransferase" evidence="8">
    <location>
        <begin position="136"/>
        <end position="399"/>
    </location>
</feature>
<evidence type="ECO:0000259" key="8">
    <source>
        <dbReference type="PROSITE" id="PS50123"/>
    </source>
</evidence>
<dbReference type="SMART" id="SM00138">
    <property type="entry name" value="MeTrc"/>
    <property type="match status" value="1"/>
</dbReference>
<dbReference type="SMART" id="SM00028">
    <property type="entry name" value="TPR"/>
    <property type="match status" value="3"/>
</dbReference>
<evidence type="ECO:0000256" key="4">
    <source>
        <dbReference type="PROSITE-ProRule" id="PRU00169"/>
    </source>
</evidence>
<dbReference type="InterPro" id="IPR022641">
    <property type="entry name" value="CheR_N"/>
</dbReference>
<evidence type="ECO:0000256" key="1">
    <source>
        <dbReference type="ARBA" id="ARBA00022603"/>
    </source>
</evidence>
<evidence type="ECO:0000313" key="9">
    <source>
        <dbReference type="EMBL" id="QXE91782.1"/>
    </source>
</evidence>
<feature type="compositionally biased region" description="Pro residues" evidence="6">
    <location>
        <begin position="453"/>
        <end position="464"/>
    </location>
</feature>
<organism evidence="9 10">
    <name type="scientific">Geomonas subterranea</name>
    <dbReference type="NCBI Taxonomy" id="2847989"/>
    <lineage>
        <taxon>Bacteria</taxon>
        <taxon>Pseudomonadati</taxon>
        <taxon>Thermodesulfobacteriota</taxon>
        <taxon>Desulfuromonadia</taxon>
        <taxon>Geobacterales</taxon>
        <taxon>Geobacteraceae</taxon>
        <taxon>Geomonas</taxon>
    </lineage>
</organism>
<evidence type="ECO:0000259" key="7">
    <source>
        <dbReference type="PROSITE" id="PS50110"/>
    </source>
</evidence>
<dbReference type="PANTHER" id="PTHR24422:SF19">
    <property type="entry name" value="CHEMOTAXIS PROTEIN METHYLTRANSFERASE"/>
    <property type="match status" value="1"/>
</dbReference>
<keyword evidence="5" id="KW-0802">TPR repeat</keyword>
<dbReference type="Pfam" id="PF03705">
    <property type="entry name" value="CheR_N"/>
    <property type="match status" value="1"/>
</dbReference>
<keyword evidence="10" id="KW-1185">Reference proteome</keyword>
<dbReference type="RefSeq" id="WP_217288356.1">
    <property type="nucleotide sequence ID" value="NZ_CP077683.1"/>
</dbReference>
<feature type="repeat" description="TPR" evidence="5">
    <location>
        <begin position="541"/>
        <end position="574"/>
    </location>
</feature>
<dbReference type="InterPro" id="IPR022642">
    <property type="entry name" value="CheR_C"/>
</dbReference>
<dbReference type="PROSITE" id="PS50005">
    <property type="entry name" value="TPR"/>
    <property type="match status" value="1"/>
</dbReference>
<dbReference type="PROSITE" id="PS50123">
    <property type="entry name" value="CHER"/>
    <property type="match status" value="1"/>
</dbReference>
<dbReference type="EMBL" id="CP077683">
    <property type="protein sequence ID" value="QXE91782.1"/>
    <property type="molecule type" value="Genomic_DNA"/>
</dbReference>
<dbReference type="InterPro" id="IPR050903">
    <property type="entry name" value="Bact_Chemotaxis_MeTrfase"/>
</dbReference>
<proteinExistence type="predicted"/>